<reference evidence="4 5" key="1">
    <citation type="journal article" date="2014" name="Genome Announc.">
        <title>Draft Genome Sequences of Marine Flavobacterium Algibacter lectus Strains SS8 and NR4.</title>
        <authorList>
            <person name="Takatani N."/>
            <person name="Nakanishi M."/>
            <person name="Meirelles P."/>
            <person name="Mino S."/>
            <person name="Suda W."/>
            <person name="Oshima K."/>
            <person name="Hattori M."/>
            <person name="Ohkuma M."/>
            <person name="Hosokawa M."/>
            <person name="Miyashita K."/>
            <person name="Thompson F.L."/>
            <person name="Niwa A."/>
            <person name="Sawabe T."/>
            <person name="Sawabe T."/>
        </authorList>
    </citation>
    <scope>NUCLEOTIDE SEQUENCE [LARGE SCALE GENOMIC DNA]</scope>
    <source>
        <strain evidence="4 5">JCM 19300</strain>
    </source>
</reference>
<dbReference type="Proteomes" id="UP000029644">
    <property type="component" value="Unassembled WGS sequence"/>
</dbReference>
<keyword evidence="2 4" id="KW-0418">Kinase</keyword>
<dbReference type="OrthoDB" id="9813569at2"/>
<dbReference type="RefSeq" id="WP_042506591.1">
    <property type="nucleotide sequence ID" value="NZ_BBNQ01000023.1"/>
</dbReference>
<evidence type="ECO:0000313" key="5">
    <source>
        <dbReference type="Proteomes" id="UP000029644"/>
    </source>
</evidence>
<protein>
    <submittedName>
        <fullName evidence="4">Ribokinase</fullName>
        <ecNumber evidence="4">2.7.1.15</ecNumber>
    </submittedName>
</protein>
<proteinExistence type="predicted"/>
<dbReference type="InterPro" id="IPR011611">
    <property type="entry name" value="PfkB_dom"/>
</dbReference>
<dbReference type="AlphaFoldDB" id="A0A090VJ31"/>
<name>A0A090VJ31_9FLAO</name>
<sequence>MLFDVIVSGMMVVDILSEVPSNIKSGTKHEVSKIIIQGGAPAGNAACVIAQLGLKTTFLGYTADNTLSMIANQELNKCGVNTSLLIQKADFQPAIAVVEINSDNGERTVFYSTNNYKPLQPKDLNEEWIKNSRLLFVDGYDVVGNLELLKMAKKYNIPSVLDIETGDISVLKEMISLGSHIILPLEGAQMVSGLEKPKDCLKSLSSLTKGQLVITDGANGSWALENDTIIHQPAFPTTVVDTTGCGDAFHGSYAAALLEGKNLKDRLQFASAYASIIAKHFGGRSYFPSTEEIEQQILKK</sequence>
<evidence type="ECO:0000313" key="4">
    <source>
        <dbReference type="EMBL" id="GAL64785.1"/>
    </source>
</evidence>
<evidence type="ECO:0000259" key="3">
    <source>
        <dbReference type="Pfam" id="PF00294"/>
    </source>
</evidence>
<comment type="caution">
    <text evidence="4">The sequence shown here is derived from an EMBL/GenBank/DDBJ whole genome shotgun (WGS) entry which is preliminary data.</text>
</comment>
<feature type="domain" description="Carbohydrate kinase PfkB" evidence="3">
    <location>
        <begin position="8"/>
        <end position="285"/>
    </location>
</feature>
<dbReference type="PANTHER" id="PTHR10584">
    <property type="entry name" value="SUGAR KINASE"/>
    <property type="match status" value="1"/>
</dbReference>
<dbReference type="EMBL" id="BBNQ01000023">
    <property type="protein sequence ID" value="GAL64785.1"/>
    <property type="molecule type" value="Genomic_DNA"/>
</dbReference>
<dbReference type="SUPFAM" id="SSF53613">
    <property type="entry name" value="Ribokinase-like"/>
    <property type="match status" value="1"/>
</dbReference>
<dbReference type="GO" id="GO:0005829">
    <property type="term" value="C:cytosol"/>
    <property type="evidence" value="ECO:0007669"/>
    <property type="project" value="TreeGrafter"/>
</dbReference>
<dbReference type="GO" id="GO:0004747">
    <property type="term" value="F:ribokinase activity"/>
    <property type="evidence" value="ECO:0007669"/>
    <property type="project" value="UniProtKB-EC"/>
</dbReference>
<organism evidence="4 5">
    <name type="scientific">Algibacter lectus</name>
    <dbReference type="NCBI Taxonomy" id="221126"/>
    <lineage>
        <taxon>Bacteria</taxon>
        <taxon>Pseudomonadati</taxon>
        <taxon>Bacteroidota</taxon>
        <taxon>Flavobacteriia</taxon>
        <taxon>Flavobacteriales</taxon>
        <taxon>Flavobacteriaceae</taxon>
        <taxon>Algibacter</taxon>
    </lineage>
</organism>
<evidence type="ECO:0000256" key="1">
    <source>
        <dbReference type="ARBA" id="ARBA00022679"/>
    </source>
</evidence>
<dbReference type="EC" id="2.7.1.15" evidence="4"/>
<dbReference type="PANTHER" id="PTHR10584:SF157">
    <property type="entry name" value="SULFOFRUCTOSE KINASE"/>
    <property type="match status" value="1"/>
</dbReference>
<gene>
    <name evidence="4" type="ORF">JCM19300_3105</name>
</gene>
<accession>A0A090VJ31</accession>
<evidence type="ECO:0000256" key="2">
    <source>
        <dbReference type="ARBA" id="ARBA00022777"/>
    </source>
</evidence>
<keyword evidence="1 4" id="KW-0808">Transferase</keyword>
<dbReference type="Gene3D" id="3.40.1190.20">
    <property type="match status" value="1"/>
</dbReference>
<dbReference type="InterPro" id="IPR029056">
    <property type="entry name" value="Ribokinase-like"/>
</dbReference>
<dbReference type="Pfam" id="PF00294">
    <property type="entry name" value="PfkB"/>
    <property type="match status" value="1"/>
</dbReference>